<evidence type="ECO:0000313" key="6">
    <source>
        <dbReference type="Proteomes" id="UP000050863"/>
    </source>
</evidence>
<reference evidence="5 6" key="1">
    <citation type="submission" date="2014-03" db="EMBL/GenBank/DDBJ databases">
        <title>Bradyrhizobium valentinum sp. nov., isolated from effective nodules of Lupinus mariae-josephae, a lupine endemic of basic-lime soils in Eastern Spain.</title>
        <authorList>
            <person name="Duran D."/>
            <person name="Rey L."/>
            <person name="Navarro A."/>
            <person name="Busquets A."/>
            <person name="Imperial J."/>
            <person name="Ruiz-Argueso T."/>
        </authorList>
    </citation>
    <scope>NUCLEOTIDE SEQUENCE [LARGE SCALE GENOMIC DNA]</scope>
    <source>
        <strain evidence="5 6">PAC68</strain>
    </source>
</reference>
<evidence type="ECO:0000256" key="1">
    <source>
        <dbReference type="ARBA" id="ARBA00023015"/>
    </source>
</evidence>
<proteinExistence type="predicted"/>
<dbReference type="STRING" id="280332.CQ12_23590"/>
<dbReference type="SMART" id="SM00342">
    <property type="entry name" value="HTH_ARAC"/>
    <property type="match status" value="1"/>
</dbReference>
<dbReference type="InterPro" id="IPR009057">
    <property type="entry name" value="Homeodomain-like_sf"/>
</dbReference>
<comment type="caution">
    <text evidence="5">The sequence shown here is derived from an EMBL/GenBank/DDBJ whole genome shotgun (WGS) entry which is preliminary data.</text>
</comment>
<protein>
    <recommendedName>
        <fullName evidence="4">HTH araC/xylS-type domain-containing protein</fullName>
    </recommendedName>
</protein>
<dbReference type="GO" id="GO:0003700">
    <property type="term" value="F:DNA-binding transcription factor activity"/>
    <property type="evidence" value="ECO:0007669"/>
    <property type="project" value="InterPro"/>
</dbReference>
<organism evidence="5 6">
    <name type="scientific">Bradyrhizobium jicamae</name>
    <dbReference type="NCBI Taxonomy" id="280332"/>
    <lineage>
        <taxon>Bacteria</taxon>
        <taxon>Pseudomonadati</taxon>
        <taxon>Pseudomonadota</taxon>
        <taxon>Alphaproteobacteria</taxon>
        <taxon>Hyphomicrobiales</taxon>
        <taxon>Nitrobacteraceae</taxon>
        <taxon>Bradyrhizobium</taxon>
    </lineage>
</organism>
<dbReference type="InterPro" id="IPR050204">
    <property type="entry name" value="AraC_XylS_family_regulators"/>
</dbReference>
<keyword evidence="6" id="KW-1185">Reference proteome</keyword>
<name>A0A0R3KKN7_9BRAD</name>
<gene>
    <name evidence="5" type="ORF">CQ12_23590</name>
</gene>
<dbReference type="Pfam" id="PF14525">
    <property type="entry name" value="AraC_binding_2"/>
    <property type="match status" value="1"/>
</dbReference>
<dbReference type="GO" id="GO:0043565">
    <property type="term" value="F:sequence-specific DNA binding"/>
    <property type="evidence" value="ECO:0007669"/>
    <property type="project" value="InterPro"/>
</dbReference>
<sequence length="328" mass="36549">MKTVRTEPLSRFPALRTHDVDELRQRLAGLFSVWSMDLGRGGQRTFEGCLNHRQMEDVGVTYARYGSPLAVCLSHGDTYLQGFPVRGHGSVVNDGTEGEISRSNGIACGPNADMQVKYSSDFEHLVLRIKRQKLVKTLSGLIGRPVDAPRIATSVRPAPAMAIAQRRLLEFVVRELNRVDAPLPGLVLAELEQTLVVSYLNCNLHNYSHLLQEDSVRSVAPWQVRLAEEYIEQNWDQPVTVEALAHVANSGIRSLFFTFRKSRGVSPMAFVRQVRLRHAKEMLTRATPETTVTSVAYACGFSNLGHFAKYYHAAFGERPSATLKTARG</sequence>
<dbReference type="PROSITE" id="PS01124">
    <property type="entry name" value="HTH_ARAC_FAMILY_2"/>
    <property type="match status" value="1"/>
</dbReference>
<accession>A0A0R3KKN7</accession>
<dbReference type="Gene3D" id="1.10.10.60">
    <property type="entry name" value="Homeodomain-like"/>
    <property type="match status" value="1"/>
</dbReference>
<feature type="domain" description="HTH araC/xylS-type" evidence="4">
    <location>
        <begin position="225"/>
        <end position="325"/>
    </location>
</feature>
<dbReference type="InterPro" id="IPR035418">
    <property type="entry name" value="AraC-bd_2"/>
</dbReference>
<dbReference type="Proteomes" id="UP000050863">
    <property type="component" value="Unassembled WGS sequence"/>
</dbReference>
<evidence type="ECO:0000259" key="4">
    <source>
        <dbReference type="PROSITE" id="PS01124"/>
    </source>
</evidence>
<dbReference type="RefSeq" id="WP_057839834.1">
    <property type="nucleotide sequence ID" value="NZ_LLXZ01000202.1"/>
</dbReference>
<evidence type="ECO:0000256" key="3">
    <source>
        <dbReference type="ARBA" id="ARBA00023163"/>
    </source>
</evidence>
<evidence type="ECO:0000256" key="2">
    <source>
        <dbReference type="ARBA" id="ARBA00023125"/>
    </source>
</evidence>
<keyword evidence="3" id="KW-0804">Transcription</keyword>
<dbReference type="InterPro" id="IPR018060">
    <property type="entry name" value="HTH_AraC"/>
</dbReference>
<dbReference type="SUPFAM" id="SSF46689">
    <property type="entry name" value="Homeodomain-like"/>
    <property type="match status" value="2"/>
</dbReference>
<dbReference type="EMBL" id="LLXZ01000202">
    <property type="protein sequence ID" value="KRQ96227.1"/>
    <property type="molecule type" value="Genomic_DNA"/>
</dbReference>
<evidence type="ECO:0000313" key="5">
    <source>
        <dbReference type="EMBL" id="KRQ96227.1"/>
    </source>
</evidence>
<keyword evidence="2" id="KW-0238">DNA-binding</keyword>
<dbReference type="Pfam" id="PF12833">
    <property type="entry name" value="HTH_18"/>
    <property type="match status" value="1"/>
</dbReference>
<dbReference type="PANTHER" id="PTHR46796">
    <property type="entry name" value="HTH-TYPE TRANSCRIPTIONAL ACTIVATOR RHAS-RELATED"/>
    <property type="match status" value="1"/>
</dbReference>
<keyword evidence="1" id="KW-0805">Transcription regulation</keyword>
<dbReference type="AlphaFoldDB" id="A0A0R3KKN7"/>